<evidence type="ECO:0000256" key="5">
    <source>
        <dbReference type="ARBA" id="ARBA00023136"/>
    </source>
</evidence>
<evidence type="ECO:0000313" key="7">
    <source>
        <dbReference type="EMBL" id="MDC7691854.1"/>
    </source>
</evidence>
<keyword evidence="8" id="KW-1185">Reference proteome</keyword>
<keyword evidence="2" id="KW-1003">Cell membrane</keyword>
<evidence type="ECO:0000313" key="8">
    <source>
        <dbReference type="Proteomes" id="UP001221566"/>
    </source>
</evidence>
<evidence type="ECO:0000256" key="4">
    <source>
        <dbReference type="ARBA" id="ARBA00022989"/>
    </source>
</evidence>
<comment type="caution">
    <text evidence="7">The sequence shown here is derived from an EMBL/GenBank/DDBJ whole genome shotgun (WGS) entry which is preliminary data.</text>
</comment>
<sequence length="430" mass="45553">MSLSVLRQRLAAGGFMRHVATLASGAALAQALPLLFAPLLTRLYTPADFGVLAVFVAWLSNLAVIATARYDMAVVLPKSEPEAARLMLLALAINTGLLLLTLPLFWPWHDAIAGLLGAPQLAPWLPLLPLGVWLAGAVAAWTAWNNRQRRYAANAQGRVVQSLGVSLLQVAAGWSGLAAGGLILSQLAGQAIALLTLARADVTARLPWLRGHDRAALLAEARRYREFPLVNTPHAFVVAFQDSLMLALLSALSGAAIVGQYALVLRVLKLPAALVGQAVAQVVFRDLAEAAASGRALSGLLKRAVLVLAALSVVPFGVLGLWGGPLFALVFGAPWLAAGEIAANLAPYFAAAFIVGPAFMVPMVIGRQRASFLFVLCGVIVNLAVFAAVYVAGRDAMLAFSVMAVVMTLYFAAYLAWVFRLLRLRERSDV</sequence>
<dbReference type="PANTHER" id="PTHR30250:SF28">
    <property type="entry name" value="POLYSACCHARIDE BIOSYNTHESIS PROTEIN"/>
    <property type="match status" value="1"/>
</dbReference>
<dbReference type="EMBL" id="JAQQKY010000008">
    <property type="protein sequence ID" value="MDC7691854.1"/>
    <property type="molecule type" value="Genomic_DNA"/>
</dbReference>
<dbReference type="Pfam" id="PF13440">
    <property type="entry name" value="Polysacc_synt_3"/>
    <property type="match status" value="1"/>
</dbReference>
<feature type="transmembrane region" description="Helical" evidence="6">
    <location>
        <begin position="372"/>
        <end position="392"/>
    </location>
</feature>
<feature type="transmembrane region" description="Helical" evidence="6">
    <location>
        <begin position="305"/>
        <end position="333"/>
    </location>
</feature>
<dbReference type="RefSeq" id="WP_272803687.1">
    <property type="nucleotide sequence ID" value="NZ_JAQQKY010000008.1"/>
</dbReference>
<feature type="transmembrane region" description="Helical" evidence="6">
    <location>
        <begin position="47"/>
        <end position="66"/>
    </location>
</feature>
<proteinExistence type="predicted"/>
<keyword evidence="4 6" id="KW-1133">Transmembrane helix</keyword>
<feature type="transmembrane region" description="Helical" evidence="6">
    <location>
        <begin position="345"/>
        <end position="365"/>
    </location>
</feature>
<feature type="transmembrane region" description="Helical" evidence="6">
    <location>
        <begin position="126"/>
        <end position="144"/>
    </location>
</feature>
<keyword evidence="5 6" id="KW-0472">Membrane</keyword>
<dbReference type="InterPro" id="IPR050833">
    <property type="entry name" value="Poly_Biosynth_Transport"/>
</dbReference>
<keyword evidence="3 6" id="KW-0812">Transmembrane</keyword>
<name>A0ABT5I6R0_VOGIN</name>
<evidence type="ECO:0000256" key="1">
    <source>
        <dbReference type="ARBA" id="ARBA00004651"/>
    </source>
</evidence>
<evidence type="ECO:0000256" key="2">
    <source>
        <dbReference type="ARBA" id="ARBA00022475"/>
    </source>
</evidence>
<feature type="transmembrane region" description="Helical" evidence="6">
    <location>
        <begin position="86"/>
        <end position="106"/>
    </location>
</feature>
<protein>
    <submittedName>
        <fullName evidence="7">Oligosaccharide flippase family protein</fullName>
    </submittedName>
</protein>
<feature type="transmembrane region" description="Helical" evidence="6">
    <location>
        <begin position="398"/>
        <end position="419"/>
    </location>
</feature>
<accession>A0ABT5I6R0</accession>
<dbReference type="Proteomes" id="UP001221566">
    <property type="component" value="Unassembled WGS sequence"/>
</dbReference>
<feature type="transmembrane region" description="Helical" evidence="6">
    <location>
        <begin position="165"/>
        <end position="188"/>
    </location>
</feature>
<feature type="transmembrane region" description="Helical" evidence="6">
    <location>
        <begin position="244"/>
        <end position="264"/>
    </location>
</feature>
<gene>
    <name evidence="7" type="ORF">PQU93_13855</name>
</gene>
<comment type="subcellular location">
    <subcellularLocation>
        <location evidence="1">Cell membrane</location>
        <topology evidence="1">Multi-pass membrane protein</topology>
    </subcellularLocation>
</comment>
<organism evidence="7 8">
    <name type="scientific">Vogesella indigofera</name>
    <name type="common">Pseudomonas indigofera</name>
    <dbReference type="NCBI Taxonomy" id="45465"/>
    <lineage>
        <taxon>Bacteria</taxon>
        <taxon>Pseudomonadati</taxon>
        <taxon>Pseudomonadota</taxon>
        <taxon>Betaproteobacteria</taxon>
        <taxon>Neisseriales</taxon>
        <taxon>Chromobacteriaceae</taxon>
        <taxon>Vogesella</taxon>
    </lineage>
</organism>
<evidence type="ECO:0000256" key="6">
    <source>
        <dbReference type="SAM" id="Phobius"/>
    </source>
</evidence>
<evidence type="ECO:0000256" key="3">
    <source>
        <dbReference type="ARBA" id="ARBA00022692"/>
    </source>
</evidence>
<reference evidence="7 8" key="1">
    <citation type="submission" date="2023-01" db="EMBL/GenBank/DDBJ databases">
        <title>Novel species of the genus Vogesella isolated from rivers.</title>
        <authorList>
            <person name="Lu H."/>
        </authorList>
    </citation>
    <scope>NUCLEOTIDE SEQUENCE [LARGE SCALE GENOMIC DNA]</scope>
    <source>
        <strain evidence="7 8">SH7W</strain>
    </source>
</reference>
<dbReference type="PANTHER" id="PTHR30250">
    <property type="entry name" value="PST FAMILY PREDICTED COLANIC ACID TRANSPORTER"/>
    <property type="match status" value="1"/>
</dbReference>